<dbReference type="AlphaFoldDB" id="A0A345SUC4"/>
<evidence type="ECO:0000313" key="2">
    <source>
        <dbReference type="EMBL" id="AXI77329.1"/>
    </source>
</evidence>
<sequence>MSEAFTDTTENRAAEAAAMAGVAGRHRGAVARDDGTVAPQPETGHGRHRRLGESFSTASSEA</sequence>
<keyword evidence="3" id="KW-1185">Reference proteome</keyword>
<feature type="compositionally biased region" description="Low complexity" evidence="1">
    <location>
        <begin position="14"/>
        <end position="23"/>
    </location>
</feature>
<reference evidence="3" key="1">
    <citation type="submission" date="2018-07" db="EMBL/GenBank/DDBJ databases">
        <title>Streptacidiphilus bronchialis DSM 106435 chromosome.</title>
        <authorList>
            <person name="Batra D."/>
            <person name="Gulvik C.A."/>
        </authorList>
    </citation>
    <scope>NUCLEOTIDE SEQUENCE [LARGE SCALE GENOMIC DNA]</scope>
    <source>
        <strain evidence="3">DSM 106435</strain>
    </source>
</reference>
<dbReference type="KEGG" id="stri:C7M71_007625"/>
<organism evidence="2 3">
    <name type="scientific">Peterkaempfera bronchialis</name>
    <dbReference type="NCBI Taxonomy" id="2126346"/>
    <lineage>
        <taxon>Bacteria</taxon>
        <taxon>Bacillati</taxon>
        <taxon>Actinomycetota</taxon>
        <taxon>Actinomycetes</taxon>
        <taxon>Kitasatosporales</taxon>
        <taxon>Streptomycetaceae</taxon>
        <taxon>Peterkaempfera</taxon>
    </lineage>
</organism>
<protein>
    <submittedName>
        <fullName evidence="2">Uncharacterized protein</fullName>
    </submittedName>
</protein>
<accession>A0A345SUC4</accession>
<dbReference type="Proteomes" id="UP000249340">
    <property type="component" value="Chromosome"/>
</dbReference>
<proteinExistence type="predicted"/>
<evidence type="ECO:0000256" key="1">
    <source>
        <dbReference type="SAM" id="MobiDB-lite"/>
    </source>
</evidence>
<name>A0A345SUC4_9ACTN</name>
<dbReference type="EMBL" id="CP031264">
    <property type="protein sequence ID" value="AXI77329.1"/>
    <property type="molecule type" value="Genomic_DNA"/>
</dbReference>
<dbReference type="RefSeq" id="WP_111494433.1">
    <property type="nucleotide sequence ID" value="NZ_CP031264.1"/>
</dbReference>
<feature type="region of interest" description="Disordered" evidence="1">
    <location>
        <begin position="1"/>
        <end position="62"/>
    </location>
</feature>
<evidence type="ECO:0000313" key="3">
    <source>
        <dbReference type="Proteomes" id="UP000249340"/>
    </source>
</evidence>
<gene>
    <name evidence="2" type="ORF">C7M71_007625</name>
</gene>